<dbReference type="Gene3D" id="2.40.160.90">
    <property type="match status" value="1"/>
</dbReference>
<evidence type="ECO:0000313" key="5">
    <source>
        <dbReference type="EMBL" id="RPD87033.1"/>
    </source>
</evidence>
<keyword evidence="3" id="KW-0732">Signal</keyword>
<organism evidence="5 6">
    <name type="scientific">Neisseria weixii</name>
    <dbReference type="NCBI Taxonomy" id="1853276"/>
    <lineage>
        <taxon>Bacteria</taxon>
        <taxon>Pseudomonadati</taxon>
        <taxon>Pseudomonadota</taxon>
        <taxon>Betaproteobacteria</taxon>
        <taxon>Neisseriales</taxon>
        <taxon>Neisseriaceae</taxon>
        <taxon>Neisseria</taxon>
    </lineage>
</organism>
<dbReference type="PROSITE" id="PS51257">
    <property type="entry name" value="PROKAR_LIPOPROTEIN"/>
    <property type="match status" value="1"/>
</dbReference>
<dbReference type="SUPFAM" id="SSF56925">
    <property type="entry name" value="OMPA-like"/>
    <property type="match status" value="1"/>
</dbReference>
<dbReference type="RefSeq" id="WP_123804113.1">
    <property type="nucleotide sequence ID" value="NZ_JBHSPY010000015.1"/>
</dbReference>
<reference evidence="5 6" key="1">
    <citation type="submission" date="2018-11" db="EMBL/GenBank/DDBJ databases">
        <title>Neisseria weixii sp. nov. isolated from the rectal contents of plateau pika (Ochotona cruzoniae).</title>
        <authorList>
            <person name="Zhang G."/>
        </authorList>
    </citation>
    <scope>NUCLEOTIDE SEQUENCE [LARGE SCALE GENOMIC DNA]</scope>
    <source>
        <strain evidence="5 6">10009</strain>
    </source>
</reference>
<comment type="caution">
    <text evidence="5">The sequence shown here is derived from an EMBL/GenBank/DDBJ whole genome shotgun (WGS) entry which is preliminary data.</text>
</comment>
<dbReference type="OrthoDB" id="5689800at2"/>
<protein>
    <recommendedName>
        <fullName evidence="4">Transferrin-binding protein B C-lobe/N-lobe beta-barrel domain-containing protein</fullName>
    </recommendedName>
</protein>
<keyword evidence="6" id="KW-1185">Reference proteome</keyword>
<name>A0A3N4NIL1_9NEIS</name>
<dbReference type="GO" id="GO:0009279">
    <property type="term" value="C:cell outer membrane"/>
    <property type="evidence" value="ECO:0007669"/>
    <property type="project" value="UniProtKB-SubCell"/>
</dbReference>
<feature type="chain" id="PRO_5018327519" description="Transferrin-binding protein B C-lobe/N-lobe beta-barrel domain-containing protein" evidence="3">
    <location>
        <begin position="18"/>
        <end position="252"/>
    </location>
</feature>
<feature type="region of interest" description="Disordered" evidence="2">
    <location>
        <begin position="20"/>
        <end position="45"/>
    </location>
</feature>
<dbReference type="EMBL" id="RPFL01000016">
    <property type="protein sequence ID" value="RPD87033.1"/>
    <property type="molecule type" value="Genomic_DNA"/>
</dbReference>
<dbReference type="InterPro" id="IPR054843">
    <property type="entry name" value="Slam_hemophilin_C"/>
</dbReference>
<feature type="signal peptide" evidence="3">
    <location>
        <begin position="1"/>
        <end position="17"/>
    </location>
</feature>
<evidence type="ECO:0000313" key="6">
    <source>
        <dbReference type="Proteomes" id="UP000272412"/>
    </source>
</evidence>
<dbReference type="NCBIfam" id="NF041636">
    <property type="entry name" value="slam_lipo"/>
    <property type="match status" value="1"/>
</dbReference>
<dbReference type="InterPro" id="IPR001677">
    <property type="entry name" value="TbpB_B_D"/>
</dbReference>
<sequence>MKQYLALLCVAALAACGGGGGSTPTTQSTPTNTSNQTSSTAANSQNASGRQFYSLYNSKADAVTFDSSNIKKIKIDGVDIDLATIGGGHFNDWQGNFGGIRSGNANAPAGVSDWLVYNQSGDLVAGVVTKSGNNYAFYNGKFTDAAQMPASGKAVYNAGVVQFMQFNGLSSQTLSSSRFTADFGAKKVTADILRDARYGGNIAINADISGSKFASAAGAATQVEGGFFGANAAEIGGIFKNGETVGAFAGKK</sequence>
<gene>
    <name evidence="5" type="ORF">EGK74_06875</name>
</gene>
<dbReference type="Pfam" id="PF01298">
    <property type="entry name" value="TbpB_B_D"/>
    <property type="match status" value="1"/>
</dbReference>
<evidence type="ECO:0000256" key="2">
    <source>
        <dbReference type="SAM" id="MobiDB-lite"/>
    </source>
</evidence>
<evidence type="ECO:0000256" key="3">
    <source>
        <dbReference type="SAM" id="SignalP"/>
    </source>
</evidence>
<comment type="subcellular location">
    <subcellularLocation>
        <location evidence="1">Cell outer membrane</location>
    </subcellularLocation>
</comment>
<evidence type="ECO:0000259" key="4">
    <source>
        <dbReference type="Pfam" id="PF01298"/>
    </source>
</evidence>
<feature type="compositionally biased region" description="Low complexity" evidence="2">
    <location>
        <begin position="23"/>
        <end position="45"/>
    </location>
</feature>
<feature type="domain" description="Transferrin-binding protein B C-lobe/N-lobe beta-barrel" evidence="4">
    <location>
        <begin position="148"/>
        <end position="252"/>
    </location>
</feature>
<dbReference type="InterPro" id="IPR011250">
    <property type="entry name" value="OMP/PagP_B-barrel"/>
</dbReference>
<proteinExistence type="predicted"/>
<dbReference type="AlphaFoldDB" id="A0A3N4NIL1"/>
<evidence type="ECO:0000256" key="1">
    <source>
        <dbReference type="ARBA" id="ARBA00004442"/>
    </source>
</evidence>
<dbReference type="Proteomes" id="UP000272412">
    <property type="component" value="Unassembled WGS sequence"/>
</dbReference>
<accession>A0A3N4NIL1</accession>